<feature type="compositionally biased region" description="Basic and acidic residues" evidence="1">
    <location>
        <begin position="598"/>
        <end position="607"/>
    </location>
</feature>
<reference evidence="3" key="1">
    <citation type="submission" date="2020-11" db="EMBL/GenBank/DDBJ databases">
        <authorList>
            <consortium name="DOE Joint Genome Institute"/>
            <person name="Ahrendt S."/>
            <person name="Riley R."/>
            <person name="Andreopoulos W."/>
            <person name="Labutti K."/>
            <person name="Pangilinan J."/>
            <person name="Ruiz-Duenas F.J."/>
            <person name="Barrasa J.M."/>
            <person name="Sanchez-Garcia M."/>
            <person name="Camarero S."/>
            <person name="Miyauchi S."/>
            <person name="Serrano A."/>
            <person name="Linde D."/>
            <person name="Babiker R."/>
            <person name="Drula E."/>
            <person name="Ayuso-Fernandez I."/>
            <person name="Pacheco R."/>
            <person name="Padilla G."/>
            <person name="Ferreira P."/>
            <person name="Barriuso J."/>
            <person name="Kellner H."/>
            <person name="Castanera R."/>
            <person name="Alfaro M."/>
            <person name="Ramirez L."/>
            <person name="Pisabarro A.G."/>
            <person name="Kuo A."/>
            <person name="Tritt A."/>
            <person name="Lipzen A."/>
            <person name="He G."/>
            <person name="Yan M."/>
            <person name="Ng V."/>
            <person name="Cullen D."/>
            <person name="Martin F."/>
            <person name="Rosso M.-N."/>
            <person name="Henrissat B."/>
            <person name="Hibbett D."/>
            <person name="Martinez A.T."/>
            <person name="Grigoriev I.V."/>
        </authorList>
    </citation>
    <scope>NUCLEOTIDE SEQUENCE</scope>
    <source>
        <strain evidence="3">CIRM-BRFM 674</strain>
    </source>
</reference>
<feature type="compositionally biased region" description="Low complexity" evidence="1">
    <location>
        <begin position="621"/>
        <end position="635"/>
    </location>
</feature>
<feature type="compositionally biased region" description="Low complexity" evidence="1">
    <location>
        <begin position="85"/>
        <end position="100"/>
    </location>
</feature>
<feature type="region of interest" description="Disordered" evidence="1">
    <location>
        <begin position="722"/>
        <end position="812"/>
    </location>
</feature>
<accession>A0A9P6D669</accession>
<evidence type="ECO:0000256" key="2">
    <source>
        <dbReference type="SAM" id="Phobius"/>
    </source>
</evidence>
<feature type="compositionally biased region" description="Basic and acidic residues" evidence="1">
    <location>
        <begin position="365"/>
        <end position="384"/>
    </location>
</feature>
<feature type="transmembrane region" description="Helical" evidence="2">
    <location>
        <begin position="136"/>
        <end position="156"/>
    </location>
</feature>
<feature type="compositionally biased region" description="Basic and acidic residues" evidence="1">
    <location>
        <begin position="426"/>
        <end position="442"/>
    </location>
</feature>
<feature type="compositionally biased region" description="Low complexity" evidence="1">
    <location>
        <begin position="108"/>
        <end position="120"/>
    </location>
</feature>
<comment type="caution">
    <text evidence="3">The sequence shown here is derived from an EMBL/GenBank/DDBJ whole genome shotgun (WGS) entry which is preliminary data.</text>
</comment>
<feature type="region of interest" description="Disordered" evidence="1">
    <location>
        <begin position="478"/>
        <end position="674"/>
    </location>
</feature>
<dbReference type="EMBL" id="MU155142">
    <property type="protein sequence ID" value="KAF9484615.1"/>
    <property type="molecule type" value="Genomic_DNA"/>
</dbReference>
<keyword evidence="2" id="KW-0812">Transmembrane</keyword>
<keyword evidence="4" id="KW-1185">Reference proteome</keyword>
<feature type="compositionally biased region" description="Basic and acidic residues" evidence="1">
    <location>
        <begin position="533"/>
        <end position="550"/>
    </location>
</feature>
<feature type="compositionally biased region" description="Basic and acidic residues" evidence="1">
    <location>
        <begin position="799"/>
        <end position="811"/>
    </location>
</feature>
<feature type="compositionally biased region" description="Basic and acidic residues" evidence="1">
    <location>
        <begin position="200"/>
        <end position="218"/>
    </location>
</feature>
<gene>
    <name evidence="3" type="ORF">BDN70DRAFT_107718</name>
</gene>
<feature type="region of interest" description="Disordered" evidence="1">
    <location>
        <begin position="85"/>
        <end position="127"/>
    </location>
</feature>
<feature type="region of interest" description="Disordered" evidence="1">
    <location>
        <begin position="421"/>
        <end position="457"/>
    </location>
</feature>
<dbReference type="AlphaFoldDB" id="A0A9P6D669"/>
<feature type="region of interest" description="Disordered" evidence="1">
    <location>
        <begin position="296"/>
        <end position="325"/>
    </location>
</feature>
<feature type="compositionally biased region" description="Low complexity" evidence="1">
    <location>
        <begin position="749"/>
        <end position="760"/>
    </location>
</feature>
<evidence type="ECO:0000256" key="1">
    <source>
        <dbReference type="SAM" id="MobiDB-lite"/>
    </source>
</evidence>
<feature type="compositionally biased region" description="Basic and acidic residues" evidence="1">
    <location>
        <begin position="647"/>
        <end position="663"/>
    </location>
</feature>
<feature type="compositionally biased region" description="Low complexity" evidence="1">
    <location>
        <begin position="308"/>
        <end position="322"/>
    </location>
</feature>
<keyword evidence="2" id="KW-0472">Membrane</keyword>
<evidence type="ECO:0000313" key="3">
    <source>
        <dbReference type="EMBL" id="KAF9484615.1"/>
    </source>
</evidence>
<organism evidence="3 4">
    <name type="scientific">Pholiota conissans</name>
    <dbReference type="NCBI Taxonomy" id="109636"/>
    <lineage>
        <taxon>Eukaryota</taxon>
        <taxon>Fungi</taxon>
        <taxon>Dikarya</taxon>
        <taxon>Basidiomycota</taxon>
        <taxon>Agaricomycotina</taxon>
        <taxon>Agaricomycetes</taxon>
        <taxon>Agaricomycetidae</taxon>
        <taxon>Agaricales</taxon>
        <taxon>Agaricineae</taxon>
        <taxon>Strophariaceae</taxon>
        <taxon>Pholiota</taxon>
    </lineage>
</organism>
<sequence length="858" mass="92610">MRSTTIDVTHSQNWIFPTARPTNHVAKRQTDANPMTATSSTSTYDYWWPYPPADISPVATTATTTPSPSVIPIIISLISASSTAPSTSSATPSSSQISLPHTDNRTLASSAPQSSSTPPTELRTNTGKPHFTPIDLAPAFGVVGFFLVGLCAWVVYGCCTRKPKVTKDAHRRAWNWKRQRNDEGDDPLMAGPPYASFVSPERDVERSGHREREREGGKGDAFSLRRFGMRIGVGSSQSRWPSYSYNPPPISAHPIPPPHLGQKQERGGYIAPGYMHDYGGDDDHNDEDSGLFSVSLIAPGRRRKSSMSPFSKHTPSSPTSTSVFTANAAGPSRHLVTRHHSSATSAALHELYSSASDSSLDSDDADRGGGENKGKGTKRARDIDTTPWESLRHKSIKRGILEQVRKEETWMDSVRASIIGAGAGKRRGDSERNRGREERVEAETEDERGPAIGRGPAQAQAAIGRRRGHVRADSDVRIAADTLGGTPDRRRDKNALRLTSPSIPPLPRATTTASNASDAHAPSPRGRRTFAWLRDHEDEDRYTPLPDRLHSVSPNRSEVQRRSKSDKSRSGSRGESRSRGGSRTDANRNGDDGYGGGRKSESRRAGNDKSTSVAKRVPRVSGSSTTRSAAGGNSARTRALDYTHGAHGGERGRERERGERHYDYAPSPSDAAARAVDLDVLPQSPPQIMSPPLESQMCFTPIPPVAPRALALVLSPGPGAAVAMGDVTRRPTRIPSPKKVAGRRRSSSRGRGYSISSGHGPKSTSALAASSGRRHANSSPKRSPPSSPPAAHIRPLRPARREGVAAARETDEVVGAESIMQKVDHIMEAGWHERSRGRDMGLEAVRSLSPTGFGRDVA</sequence>
<name>A0A9P6D669_9AGAR</name>
<feature type="region of interest" description="Disordered" evidence="1">
    <location>
        <begin position="180"/>
        <end position="220"/>
    </location>
</feature>
<feature type="compositionally biased region" description="Basic and acidic residues" evidence="1">
    <location>
        <begin position="558"/>
        <end position="578"/>
    </location>
</feature>
<evidence type="ECO:0000313" key="4">
    <source>
        <dbReference type="Proteomes" id="UP000807469"/>
    </source>
</evidence>
<dbReference type="OrthoDB" id="3269515at2759"/>
<proteinExistence type="predicted"/>
<protein>
    <submittedName>
        <fullName evidence="3">Uncharacterized protein</fullName>
    </submittedName>
</protein>
<keyword evidence="2" id="KW-1133">Transmembrane helix</keyword>
<dbReference type="Proteomes" id="UP000807469">
    <property type="component" value="Unassembled WGS sequence"/>
</dbReference>
<feature type="region of interest" description="Disordered" evidence="1">
    <location>
        <begin position="355"/>
        <end position="386"/>
    </location>
</feature>